<reference evidence="2" key="2">
    <citation type="submission" date="2021-04" db="EMBL/GenBank/DDBJ databases">
        <authorList>
            <person name="Gilroy R."/>
        </authorList>
    </citation>
    <scope>NUCLEOTIDE SEQUENCE</scope>
    <source>
        <strain evidence="2">14324</strain>
    </source>
</reference>
<dbReference type="AlphaFoldDB" id="A0A9D2IVB9"/>
<evidence type="ECO:0000313" key="2">
    <source>
        <dbReference type="EMBL" id="HIZ23807.1"/>
    </source>
</evidence>
<comment type="caution">
    <text evidence="2">The sequence shown here is derived from an EMBL/GenBank/DDBJ whole genome shotgun (WGS) entry which is preliminary data.</text>
</comment>
<dbReference type="EMBL" id="DXBU01000183">
    <property type="protein sequence ID" value="HIZ23807.1"/>
    <property type="molecule type" value="Genomic_DNA"/>
</dbReference>
<reference evidence="2" key="1">
    <citation type="journal article" date="2021" name="PeerJ">
        <title>Extensive microbial diversity within the chicken gut microbiome revealed by metagenomics and culture.</title>
        <authorList>
            <person name="Gilroy R."/>
            <person name="Ravi A."/>
            <person name="Getino M."/>
            <person name="Pursley I."/>
            <person name="Horton D.L."/>
            <person name="Alikhan N.F."/>
            <person name="Baker D."/>
            <person name="Gharbi K."/>
            <person name="Hall N."/>
            <person name="Watson M."/>
            <person name="Adriaenssens E.M."/>
            <person name="Foster-Nyarko E."/>
            <person name="Jarju S."/>
            <person name="Secka A."/>
            <person name="Antonio M."/>
            <person name="Oren A."/>
            <person name="Chaudhuri R.R."/>
            <person name="La Ragione R."/>
            <person name="Hildebrand F."/>
            <person name="Pallen M.J."/>
        </authorList>
    </citation>
    <scope>NUCLEOTIDE SEQUENCE</scope>
    <source>
        <strain evidence="2">14324</strain>
    </source>
</reference>
<proteinExistence type="predicted"/>
<dbReference type="Proteomes" id="UP000824041">
    <property type="component" value="Unassembled WGS sequence"/>
</dbReference>
<evidence type="ECO:0000313" key="3">
    <source>
        <dbReference type="Proteomes" id="UP000824041"/>
    </source>
</evidence>
<accession>A0A9D2IVB9</accession>
<organism evidence="2 3">
    <name type="scientific">Candidatus Blautia faecigallinarum</name>
    <dbReference type="NCBI Taxonomy" id="2838488"/>
    <lineage>
        <taxon>Bacteria</taxon>
        <taxon>Bacillati</taxon>
        <taxon>Bacillota</taxon>
        <taxon>Clostridia</taxon>
        <taxon>Lachnospirales</taxon>
        <taxon>Lachnospiraceae</taxon>
        <taxon>Blautia</taxon>
    </lineage>
</organism>
<sequence length="276" mass="31491">MKNTEVMVKAQRAVTNDNPAGDAEEDGGSVIRRKEWLVEKAKEFNLLSNVFLSVALNDKEACQHVIRVLTGISDLSVKEVRSQYRISKITSHDAILDILAEDGEGHLHNLEIQRKDTVDHARRTRFYGAMIDSEYLLKGQDYMEMPEVHIFYISETDLWKAGRTVYKVEKKFQGTEVPYDDGVHVNYVNAEINDGSDTARLMDYFKTADPQDLRYGALSKRVHLLKCEEGGYELMDEISEEIYNVGKEDGVKEGIKEGEQKQAMITARRMKNKGYS</sequence>
<protein>
    <submittedName>
        <fullName evidence="2">PD-(D/E)XK nuclease family transposase</fullName>
    </submittedName>
</protein>
<name>A0A9D2IVB9_9FIRM</name>
<evidence type="ECO:0000256" key="1">
    <source>
        <dbReference type="SAM" id="MobiDB-lite"/>
    </source>
</evidence>
<gene>
    <name evidence="2" type="ORF">IAA21_13640</name>
</gene>
<feature type="region of interest" description="Disordered" evidence="1">
    <location>
        <begin position="1"/>
        <end position="26"/>
    </location>
</feature>
<feature type="non-terminal residue" evidence="2">
    <location>
        <position position="276"/>
    </location>
</feature>
<dbReference type="Pfam" id="PF12784">
    <property type="entry name" value="PDDEXK_2"/>
    <property type="match status" value="1"/>
</dbReference>